<evidence type="ECO:0000313" key="15">
    <source>
        <dbReference type="RefSeq" id="XP_033237200.1"/>
    </source>
</evidence>
<feature type="compositionally biased region" description="Polar residues" evidence="11">
    <location>
        <begin position="587"/>
        <end position="604"/>
    </location>
</feature>
<feature type="compositionally biased region" description="Basic and acidic residues" evidence="11">
    <location>
        <begin position="1073"/>
        <end position="1083"/>
    </location>
</feature>
<feature type="region of interest" description="Disordered" evidence="11">
    <location>
        <begin position="399"/>
        <end position="481"/>
    </location>
</feature>
<evidence type="ECO:0000256" key="2">
    <source>
        <dbReference type="ARBA" id="ARBA00009681"/>
    </source>
</evidence>
<evidence type="ECO:0000256" key="10">
    <source>
        <dbReference type="SAM" id="Coils"/>
    </source>
</evidence>
<evidence type="ECO:0000256" key="7">
    <source>
        <dbReference type="ARBA" id="ARBA00023242"/>
    </source>
</evidence>
<dbReference type="GO" id="GO:0003712">
    <property type="term" value="F:transcription coregulator activity"/>
    <property type="evidence" value="ECO:0007669"/>
    <property type="project" value="TreeGrafter"/>
</dbReference>
<dbReference type="OMA" id="NALHNFY"/>
<evidence type="ECO:0000259" key="12">
    <source>
        <dbReference type="PROSITE" id="PS51319"/>
    </source>
</evidence>
<dbReference type="GO" id="GO:0070847">
    <property type="term" value="C:core mediator complex"/>
    <property type="evidence" value="ECO:0007669"/>
    <property type="project" value="TreeGrafter"/>
</dbReference>
<feature type="compositionally biased region" description="Low complexity" evidence="11">
    <location>
        <begin position="1124"/>
        <end position="1143"/>
    </location>
</feature>
<dbReference type="InterPro" id="IPR042376">
    <property type="entry name" value="MED26"/>
</dbReference>
<dbReference type="SMR" id="A0A6I8W1H6"/>
<evidence type="ECO:0000256" key="1">
    <source>
        <dbReference type="ARBA" id="ARBA00004123"/>
    </source>
</evidence>
<dbReference type="PANTHER" id="PTHR15201">
    <property type="entry name" value="CRSP70"/>
    <property type="match status" value="1"/>
</dbReference>
<proteinExistence type="inferred from homology"/>
<feature type="region of interest" description="Disordered" evidence="11">
    <location>
        <begin position="1372"/>
        <end position="1407"/>
    </location>
</feature>
<accession>A0A6I8W1H6</accession>
<keyword evidence="5" id="KW-0010">Activator</keyword>
<evidence type="ECO:0000256" key="3">
    <source>
        <dbReference type="ARBA" id="ARBA00019686"/>
    </source>
</evidence>
<feature type="compositionally biased region" description="Polar residues" evidence="11">
    <location>
        <begin position="401"/>
        <end position="414"/>
    </location>
</feature>
<dbReference type="GO" id="GO:0006357">
    <property type="term" value="P:regulation of transcription by RNA polymerase II"/>
    <property type="evidence" value="ECO:0007669"/>
    <property type="project" value="InterPro"/>
</dbReference>
<feature type="compositionally biased region" description="Basic residues" evidence="11">
    <location>
        <begin position="467"/>
        <end position="477"/>
    </location>
</feature>
<feature type="region of interest" description="Disordered" evidence="11">
    <location>
        <begin position="86"/>
        <end position="108"/>
    </location>
</feature>
<feature type="coiled-coil region" evidence="10">
    <location>
        <begin position="792"/>
        <end position="819"/>
    </location>
</feature>
<reference evidence="15" key="1">
    <citation type="submission" date="2025-04" db="UniProtKB">
        <authorList>
            <consortium name="RefSeq"/>
        </authorList>
    </citation>
    <scope>IDENTIFICATION</scope>
    <source>
        <strain evidence="14 15">MV-25-SWS-2005</strain>
        <tissue evidence="14 15">Whole body</tissue>
    </source>
</reference>
<dbReference type="PROSITE" id="PS51319">
    <property type="entry name" value="TFIIS_N"/>
    <property type="match status" value="1"/>
</dbReference>
<dbReference type="InterPro" id="IPR003617">
    <property type="entry name" value="TFIIS/CRSP70_N_sub"/>
</dbReference>
<keyword evidence="6" id="KW-0804">Transcription</keyword>
<protein>
    <recommendedName>
        <fullName evidence="3">Mediator of RNA polymerase II transcription subunit 26</fullName>
    </recommendedName>
    <alternativeName>
        <fullName evidence="8">Mediator complex subunit 26</fullName>
    </alternativeName>
</protein>
<dbReference type="Proteomes" id="UP000001819">
    <property type="component" value="Chromosome 5"/>
</dbReference>
<dbReference type="RefSeq" id="XP_033237200.1">
    <property type="nucleotide sequence ID" value="XM_033381309.1"/>
</dbReference>
<comment type="similarity">
    <text evidence="2">Belongs to the Mediator complex subunit 26 family.</text>
</comment>
<feature type="compositionally biased region" description="Basic residues" evidence="11">
    <location>
        <begin position="1101"/>
        <end position="1112"/>
    </location>
</feature>
<evidence type="ECO:0000256" key="11">
    <source>
        <dbReference type="SAM" id="MobiDB-lite"/>
    </source>
</evidence>
<dbReference type="ExpressionAtlas" id="A0A6I8W1H6">
    <property type="expression patterns" value="baseline"/>
</dbReference>
<dbReference type="InterPro" id="IPR035441">
    <property type="entry name" value="TFIIS/LEDGF_dom_sf"/>
</dbReference>
<keyword evidence="4" id="KW-0805">Transcription regulation</keyword>
<feature type="region of interest" description="Disordered" evidence="11">
    <location>
        <begin position="238"/>
        <end position="298"/>
    </location>
</feature>
<keyword evidence="10" id="KW-0175">Coiled coil</keyword>
<feature type="compositionally biased region" description="Basic and acidic residues" evidence="11">
    <location>
        <begin position="715"/>
        <end position="728"/>
    </location>
</feature>
<dbReference type="GO" id="GO:0010628">
    <property type="term" value="P:positive regulation of gene expression"/>
    <property type="evidence" value="ECO:0007669"/>
    <property type="project" value="TreeGrafter"/>
</dbReference>
<feature type="compositionally biased region" description="Basic and acidic residues" evidence="11">
    <location>
        <begin position="1378"/>
        <end position="1388"/>
    </location>
</feature>
<dbReference type="KEGG" id="dpo:4811809"/>
<dbReference type="PANTHER" id="PTHR15201:SF1">
    <property type="entry name" value="MEDIATOR OF RNA POLYMERASE II TRANSCRIPTION SUBUNIT 26"/>
    <property type="match status" value="1"/>
</dbReference>
<feature type="compositionally biased region" description="Basic and acidic residues" evidence="11">
    <location>
        <begin position="418"/>
        <end position="431"/>
    </location>
</feature>
<dbReference type="RefSeq" id="XP_001352375.2">
    <property type="nucleotide sequence ID" value="XM_001352339.4"/>
</dbReference>
<dbReference type="InterPro" id="IPR017923">
    <property type="entry name" value="TFIIS_N"/>
</dbReference>
<dbReference type="GeneID" id="4811809"/>
<dbReference type="Pfam" id="PF08711">
    <property type="entry name" value="Med26"/>
    <property type="match status" value="1"/>
</dbReference>
<dbReference type="SUPFAM" id="SSF47676">
    <property type="entry name" value="Conserved domain common to transcription factors TFIIS, elongin A, CRSP70"/>
    <property type="match status" value="1"/>
</dbReference>
<evidence type="ECO:0000256" key="5">
    <source>
        <dbReference type="ARBA" id="ARBA00023159"/>
    </source>
</evidence>
<evidence type="ECO:0000256" key="9">
    <source>
        <dbReference type="PROSITE-ProRule" id="PRU00649"/>
    </source>
</evidence>
<keyword evidence="13" id="KW-1185">Reference proteome</keyword>
<dbReference type="Gene3D" id="1.20.930.10">
    <property type="entry name" value="Conserved domain common to transcription factors TFIIS, elongin A, CRSP70"/>
    <property type="match status" value="1"/>
</dbReference>
<evidence type="ECO:0000256" key="4">
    <source>
        <dbReference type="ARBA" id="ARBA00023015"/>
    </source>
</evidence>
<evidence type="ECO:0000313" key="13">
    <source>
        <dbReference type="Proteomes" id="UP000001819"/>
    </source>
</evidence>
<gene>
    <name evidence="14 15" type="primary">MED26</name>
</gene>
<sequence>MNQNQIQQLTSHLSQALDQNYDVVNMDAVLSVICALEGTTITKEQLEATRLAKYINQLRRRTKNEHLARRAKSLLKMWREMVGIQQTANDSQHHHSQPTSLPTPPSAHFYKYTAGSADSNLTETVVHLPVSPSVPSHRTISDLHSNIDSSEPPPAVLPSQHQSNFLNLINNISKCEREESNSSMLIQAHKQPQSQQFQNRPLGLPLPFISEQSLNSVSISSDVGNDKKGEASIVIDIVTDSDENDNESASTIQGKPTAAASAPFTISPAPCPRPKKFKKDKKHKERDRSKSSLLAQNELIGQHSSRYSAKVKEGQSQTAQATDSEIFSLSNSSMSSILSGDAALLNPQHKFRANASELTFTGRFKPVNHLDSANQDNSALPIGQNIVFRQNESERPIFEDSITNDSSTSCSRLSPPTVEERRKSDKIDDSIRQQIATSIQMPMPSIGLGHESNSRTEYLENSSKSQVPKKRGRKKGSKGVDAVIAKESSSLSQQIFFGVGSTVKKVKTTKELFSEIQSRKLITAVQSPTSNISNSSISRELTTRALMPRPTSSCSDTSIHSPQIMETYSGNVTLMGVDKFSNKNEDAGNTDSDTITSEPSQDSNKSQEIKECTSLDSNSNSLQTLSLAKKSMHTSKSENYSDVTTQLMHLIHSIKGPLSVYEVEKLYRAQIVPCTCLVIEEICNPFGEPINLSSDNGVGDPKSDSNNDNVSRHKKQEEQLPKLERLSDNDFSMDTPQKPVKSIFDLDFDEDEDPLQSIINDIRMPPTKLEETKENADLKNALAHLPMNISSLDVASVNADTVQNQINSHNQEGETSEEQNVAIPVFTCHEDPDCVAKQRFHVQTNKVNNFHINALHNFYIPNINGNWDSIDSSIVSESTITDFLNTLGSYTVTDGADVVPKYGSLTYDRIRKDLSSIKFTSSFKTRPLKSFMPPFLGVAKCLPTCRLARSSFKKKQIQSPPPPLIVIPSTIEGLDPDIMQKDYNGGSPLKVDVDVLVSGHDNNESNVQMQVNLQTKSDPTLSYNLLKLANDELPFEETEPNDKGSEYENQDNGRFSSSSNSSCSNSSNSSLKKTQDSINEKLRNQRSQRYRVQSVEEETNRKRRGKNRKKRNIKENPPIKRIKISLNGTISNLSSSNNSSSSESETETGLENENEVENDYENNNDEEYAVVQRPTCGDGASNNHIVMTIKKTPSKINSPANSMSATSPINASETRNVKNAFSDSNRPNLLTSSTSIAPLYQIDGGRRLLLSKKFSRRPHRRRRYRQCRRKSDLQRKAIDLELKHLFTYKTKPDLDIGSAIKLHKKLFFSHELCKQNTAGRKERILNYSSSSSSNYDDDESDLDGLSSEETAADLKENVNTFNKYNLNIETDNTSAERTVSEDPLKIEEDPYLTSSSNDVTDSDNESDNHEVFDEVAKRVEADEFNELHNNGMLTSFNSISVENQLINEPTLMAVSGSVDTPAPQSNASLASLQNENCDDVNNLCYNNNNLDVIKHSLAASPILNDINYKNVISNTSPRVLANKFSDCIPQNIGNSELSPPIPLPCAEYQTGIRPAPLTDLALSSYADFRCTRIQQFKEWHQVLQLQSYNNEPLIVLPYVVLE</sequence>
<dbReference type="Bgee" id="FBgn0074758">
    <property type="expression patterns" value="Expressed in insect adult head and 2 other cell types or tissues"/>
</dbReference>
<feature type="region of interest" description="Disordered" evidence="11">
    <location>
        <begin position="1035"/>
        <end position="1158"/>
    </location>
</feature>
<keyword evidence="7 9" id="KW-0539">Nucleus</keyword>
<feature type="domain" description="TFIIS N-terminal" evidence="12">
    <location>
        <begin position="8"/>
        <end position="85"/>
    </location>
</feature>
<feature type="compositionally biased region" description="Acidic residues" evidence="11">
    <location>
        <begin position="1144"/>
        <end position="1158"/>
    </location>
</feature>
<dbReference type="SMART" id="SM00509">
    <property type="entry name" value="TFS2N"/>
    <property type="match status" value="1"/>
</dbReference>
<evidence type="ECO:0000256" key="6">
    <source>
        <dbReference type="ARBA" id="ARBA00023163"/>
    </source>
</evidence>
<feature type="compositionally biased region" description="Low complexity" evidence="11">
    <location>
        <begin position="1056"/>
        <end position="1070"/>
    </location>
</feature>
<feature type="compositionally biased region" description="Basic residues" evidence="11">
    <location>
        <begin position="273"/>
        <end position="285"/>
    </location>
</feature>
<name>A0A6I8W1H6_DROPS</name>
<dbReference type="GO" id="GO:0016592">
    <property type="term" value="C:mediator complex"/>
    <property type="evidence" value="ECO:0007669"/>
    <property type="project" value="InterPro"/>
</dbReference>
<feature type="region of interest" description="Disordered" evidence="11">
    <location>
        <begin position="580"/>
        <end position="617"/>
    </location>
</feature>
<organism evidence="13 15">
    <name type="scientific">Drosophila pseudoobscura pseudoobscura</name>
    <name type="common">Fruit fly</name>
    <dbReference type="NCBI Taxonomy" id="46245"/>
    <lineage>
        <taxon>Eukaryota</taxon>
        <taxon>Metazoa</taxon>
        <taxon>Ecdysozoa</taxon>
        <taxon>Arthropoda</taxon>
        <taxon>Hexapoda</taxon>
        <taxon>Insecta</taxon>
        <taxon>Pterygota</taxon>
        <taxon>Neoptera</taxon>
        <taxon>Endopterygota</taxon>
        <taxon>Diptera</taxon>
        <taxon>Brachycera</taxon>
        <taxon>Muscomorpha</taxon>
        <taxon>Ephydroidea</taxon>
        <taxon>Drosophilidae</taxon>
        <taxon>Drosophila</taxon>
        <taxon>Sophophora</taxon>
    </lineage>
</organism>
<evidence type="ECO:0000256" key="8">
    <source>
        <dbReference type="ARBA" id="ARBA00031968"/>
    </source>
</evidence>
<feature type="region of interest" description="Disordered" evidence="11">
    <location>
        <begin position="694"/>
        <end position="736"/>
    </location>
</feature>
<evidence type="ECO:0000313" key="14">
    <source>
        <dbReference type="RefSeq" id="XP_001352375.2"/>
    </source>
</evidence>
<comment type="subcellular location">
    <subcellularLocation>
        <location evidence="1 9">Nucleus</location>
    </subcellularLocation>
</comment>